<evidence type="ECO:0000313" key="1">
    <source>
        <dbReference type="EMBL" id="HAT3581294.1"/>
    </source>
</evidence>
<dbReference type="RefSeq" id="WP_047372584.1">
    <property type="nucleotide sequence ID" value="NZ_CABMNU010000005.1"/>
</dbReference>
<dbReference type="Pfam" id="PF10053">
    <property type="entry name" value="DUF2290"/>
    <property type="match status" value="1"/>
</dbReference>
<name>A0A9P3T5W3_KLUIN</name>
<comment type="caution">
    <text evidence="1">The sequence shown here is derived from an EMBL/GenBank/DDBJ whole genome shotgun (WGS) entry which is preliminary data.</text>
</comment>
<accession>A0A9P3T5W3</accession>
<reference evidence="1" key="1">
    <citation type="journal article" date="2018" name="Genome Biol.">
        <title>SKESA: strategic k-mer extension for scrupulous assemblies.</title>
        <authorList>
            <person name="Souvorov A."/>
            <person name="Agarwala R."/>
            <person name="Lipman D.J."/>
        </authorList>
    </citation>
    <scope>NUCLEOTIDE SEQUENCE</scope>
    <source>
        <strain evidence="1">CAVp300</strain>
    </source>
</reference>
<dbReference type="AlphaFoldDB" id="A0A9P3T5W3"/>
<dbReference type="EMBL" id="DACSUM010000009">
    <property type="protein sequence ID" value="HAT3581294.1"/>
    <property type="molecule type" value="Genomic_DNA"/>
</dbReference>
<organism evidence="1 2">
    <name type="scientific">Kluyvera intermedia</name>
    <name type="common">Enterobacter intermedius</name>
    <dbReference type="NCBI Taxonomy" id="61648"/>
    <lineage>
        <taxon>Bacteria</taxon>
        <taxon>Pseudomonadati</taxon>
        <taxon>Pseudomonadota</taxon>
        <taxon>Gammaproteobacteria</taxon>
        <taxon>Enterobacterales</taxon>
        <taxon>Enterobacteriaceae</taxon>
        <taxon>Kluyvera</taxon>
    </lineage>
</organism>
<sequence length="240" mass="27656">MAIRPETMMQHLNKLCFEWDKAGLSLDSNSSCIRQAGEGKLLVSWNSDNIVLKENEFSSLSEYLTLLLGSHYTLVLFDGSIIQISYTIHRNEIVGHRLCWYPSPIELADINEIDDIVYKIQLILKEGSDALEDFITAPNKSPSVNIKGIYGKSPIRFDYCIVPDYQKDAHPDVHLHISSEECRIPVKTPLCIRMFMKFLVENFYSHIPLEGVLVNGLPSWENNDMLTQHHKNKMHFNYQR</sequence>
<dbReference type="Proteomes" id="UP000867740">
    <property type="component" value="Unassembled WGS sequence"/>
</dbReference>
<reference evidence="1" key="2">
    <citation type="submission" date="2020-10" db="EMBL/GenBank/DDBJ databases">
        <authorList>
            <consortium name="NCBI Pathogen Detection Project"/>
        </authorList>
    </citation>
    <scope>NUCLEOTIDE SEQUENCE</scope>
    <source>
        <strain evidence="1">CAVp300</strain>
    </source>
</reference>
<proteinExistence type="predicted"/>
<evidence type="ECO:0000313" key="2">
    <source>
        <dbReference type="Proteomes" id="UP000867740"/>
    </source>
</evidence>
<protein>
    <submittedName>
        <fullName evidence="1">DUF2290 domain-containing protein</fullName>
    </submittedName>
</protein>
<dbReference type="InterPro" id="IPR018742">
    <property type="entry name" value="DUF2290"/>
</dbReference>
<gene>
    <name evidence="1" type="ORF">I8531_001574</name>
</gene>